<feature type="binding site" evidence="7">
    <location>
        <position position="133"/>
    </location>
    <ligand>
        <name>Zn(2+)</name>
        <dbReference type="ChEBI" id="CHEBI:29105"/>
        <label>1</label>
    </ligand>
</feature>
<feature type="binding site" evidence="7">
    <location>
        <position position="57"/>
    </location>
    <ligand>
        <name>Zn(2+)</name>
        <dbReference type="ChEBI" id="CHEBI:29105"/>
        <label>1</label>
    </ligand>
</feature>
<dbReference type="SUPFAM" id="SSF56281">
    <property type="entry name" value="Metallo-hydrolase/oxidoreductase"/>
    <property type="match status" value="1"/>
</dbReference>
<dbReference type="Pfam" id="PF16123">
    <property type="entry name" value="HAGH_C"/>
    <property type="match status" value="1"/>
</dbReference>
<feature type="binding site" evidence="7">
    <location>
        <position position="55"/>
    </location>
    <ligand>
        <name>Zn(2+)</name>
        <dbReference type="ChEBI" id="CHEBI:29105"/>
        <label>1</label>
    </ligand>
</feature>
<evidence type="ECO:0000259" key="8">
    <source>
        <dbReference type="SMART" id="SM00849"/>
    </source>
</evidence>
<comment type="similarity">
    <text evidence="3 7">Belongs to the metallo-beta-lactamase superfamily. Glyoxalase II family.</text>
</comment>
<keyword evidence="10" id="KW-1185">Reference proteome</keyword>
<dbReference type="InterPro" id="IPR017782">
    <property type="entry name" value="Hydroxyacylglutathione_Hdrlase"/>
</dbReference>
<dbReference type="InterPro" id="IPR032282">
    <property type="entry name" value="HAGH_C"/>
</dbReference>
<comment type="caution">
    <text evidence="9">The sequence shown here is derived from an EMBL/GenBank/DDBJ whole genome shotgun (WGS) entry which is preliminary data.</text>
</comment>
<dbReference type="Gene3D" id="3.60.15.10">
    <property type="entry name" value="Ribonuclease Z/Hydroxyacylglutathione hydrolase-like"/>
    <property type="match status" value="1"/>
</dbReference>
<dbReference type="GO" id="GO:0019243">
    <property type="term" value="P:methylglyoxal catabolic process to D-lactate via S-lactoyl-glutathione"/>
    <property type="evidence" value="ECO:0007669"/>
    <property type="project" value="UniProtKB-UniRule"/>
</dbReference>
<dbReference type="Pfam" id="PF00753">
    <property type="entry name" value="Lactamase_B"/>
    <property type="match status" value="1"/>
</dbReference>
<feature type="domain" description="Metallo-beta-lactamase" evidence="8">
    <location>
        <begin position="12"/>
        <end position="171"/>
    </location>
</feature>
<dbReference type="GO" id="GO:0004416">
    <property type="term" value="F:hydroxyacylglutathione hydrolase activity"/>
    <property type="evidence" value="ECO:0007669"/>
    <property type="project" value="UniProtKB-UniRule"/>
</dbReference>
<evidence type="ECO:0000256" key="4">
    <source>
        <dbReference type="ARBA" id="ARBA00022723"/>
    </source>
</evidence>
<feature type="binding site" evidence="7">
    <location>
        <position position="133"/>
    </location>
    <ligand>
        <name>Zn(2+)</name>
        <dbReference type="ChEBI" id="CHEBI:29105"/>
        <label>2</label>
    </ligand>
</feature>
<keyword evidence="4 7" id="KW-0479">Metal-binding</keyword>
<dbReference type="EMBL" id="JAPTGG010000002">
    <property type="protein sequence ID" value="MCZ0864210.1"/>
    <property type="molecule type" value="Genomic_DNA"/>
</dbReference>
<comment type="pathway">
    <text evidence="2 7">Secondary metabolite metabolism; methylglyoxal degradation; (R)-lactate from methylglyoxal: step 2/2.</text>
</comment>
<feature type="binding site" evidence="7">
    <location>
        <position position="59"/>
    </location>
    <ligand>
        <name>Zn(2+)</name>
        <dbReference type="ChEBI" id="CHEBI:29105"/>
        <label>2</label>
    </ligand>
</feature>
<dbReference type="InterPro" id="IPR035680">
    <property type="entry name" value="Clx_II_MBL"/>
</dbReference>
<feature type="binding site" evidence="7">
    <location>
        <position position="60"/>
    </location>
    <ligand>
        <name>Zn(2+)</name>
        <dbReference type="ChEBI" id="CHEBI:29105"/>
        <label>2</label>
    </ligand>
</feature>
<dbReference type="RefSeq" id="WP_258330365.1">
    <property type="nucleotide sequence ID" value="NZ_JAPTGG010000002.1"/>
</dbReference>
<evidence type="ECO:0000256" key="7">
    <source>
        <dbReference type="HAMAP-Rule" id="MF_01374"/>
    </source>
</evidence>
<reference evidence="9 10" key="1">
    <citation type="submission" date="2022-12" db="EMBL/GenBank/DDBJ databases">
        <title>Dasania phycosphaerae sp. nov., isolated from particulate material of the south coast of Korea.</title>
        <authorList>
            <person name="Jiang Y."/>
        </authorList>
    </citation>
    <scope>NUCLEOTIDE SEQUENCE [LARGE SCALE GENOMIC DNA]</scope>
    <source>
        <strain evidence="9 10">GY-19</strain>
    </source>
</reference>
<dbReference type="EC" id="3.1.2.6" evidence="7"/>
<evidence type="ECO:0000313" key="9">
    <source>
        <dbReference type="EMBL" id="MCZ0864210.1"/>
    </source>
</evidence>
<name>A0A9J6RIL2_9GAMM</name>
<dbReference type="PANTHER" id="PTHR43705:SF1">
    <property type="entry name" value="HYDROXYACYLGLUTATHIONE HYDROLASE GLOB"/>
    <property type="match status" value="1"/>
</dbReference>
<feature type="binding site" evidence="7">
    <location>
        <position position="111"/>
    </location>
    <ligand>
        <name>Zn(2+)</name>
        <dbReference type="ChEBI" id="CHEBI:29105"/>
        <label>1</label>
    </ligand>
</feature>
<dbReference type="AlphaFoldDB" id="A0A9J6RIL2"/>
<dbReference type="InterPro" id="IPR050110">
    <property type="entry name" value="Glyoxalase_II_hydrolase"/>
</dbReference>
<evidence type="ECO:0000256" key="3">
    <source>
        <dbReference type="ARBA" id="ARBA00006759"/>
    </source>
</evidence>
<dbReference type="InterPro" id="IPR036866">
    <property type="entry name" value="RibonucZ/Hydroxyglut_hydro"/>
</dbReference>
<dbReference type="PANTHER" id="PTHR43705">
    <property type="entry name" value="HYDROXYACYLGLUTATHIONE HYDROLASE"/>
    <property type="match status" value="1"/>
</dbReference>
<evidence type="ECO:0000256" key="5">
    <source>
        <dbReference type="ARBA" id="ARBA00022801"/>
    </source>
</evidence>
<gene>
    <name evidence="7 9" type="primary">gloB</name>
    <name evidence="9" type="ORF">O0V09_03300</name>
</gene>
<comment type="subunit">
    <text evidence="7">Monomer.</text>
</comment>
<dbReference type="NCBIfam" id="TIGR03413">
    <property type="entry name" value="GSH_gloB"/>
    <property type="match status" value="1"/>
</dbReference>
<dbReference type="Proteomes" id="UP001069090">
    <property type="component" value="Unassembled WGS sequence"/>
</dbReference>
<dbReference type="GO" id="GO:0046872">
    <property type="term" value="F:metal ion binding"/>
    <property type="evidence" value="ECO:0007669"/>
    <property type="project" value="UniProtKB-KW"/>
</dbReference>
<evidence type="ECO:0000256" key="6">
    <source>
        <dbReference type="ARBA" id="ARBA00022833"/>
    </source>
</evidence>
<evidence type="ECO:0000313" key="10">
    <source>
        <dbReference type="Proteomes" id="UP001069090"/>
    </source>
</evidence>
<proteinExistence type="inferred from homology"/>
<dbReference type="HAMAP" id="MF_01374">
    <property type="entry name" value="Glyoxalase_2"/>
    <property type="match status" value="1"/>
</dbReference>
<evidence type="ECO:0000256" key="1">
    <source>
        <dbReference type="ARBA" id="ARBA00001623"/>
    </source>
</evidence>
<keyword evidence="6 7" id="KW-0862">Zinc</keyword>
<organism evidence="9 10">
    <name type="scientific">Dasania phycosphaerae</name>
    <dbReference type="NCBI Taxonomy" id="2950436"/>
    <lineage>
        <taxon>Bacteria</taxon>
        <taxon>Pseudomonadati</taxon>
        <taxon>Pseudomonadota</taxon>
        <taxon>Gammaproteobacteria</taxon>
        <taxon>Cellvibrionales</taxon>
        <taxon>Spongiibacteraceae</taxon>
        <taxon>Dasania</taxon>
    </lineage>
</organism>
<keyword evidence="5 7" id="KW-0378">Hydrolase</keyword>
<dbReference type="PIRSF" id="PIRSF005457">
    <property type="entry name" value="Glx"/>
    <property type="match status" value="1"/>
</dbReference>
<comment type="function">
    <text evidence="7">Thiolesterase that catalyzes the hydrolysis of S-D-lactoyl-glutathione to form glutathione and D-lactic acid.</text>
</comment>
<comment type="cofactor">
    <cofactor evidence="7">
        <name>Zn(2+)</name>
        <dbReference type="ChEBI" id="CHEBI:29105"/>
    </cofactor>
    <text evidence="7">Binds 2 Zn(2+) ions per subunit.</text>
</comment>
<accession>A0A9J6RIL2</accession>
<dbReference type="SMART" id="SM00849">
    <property type="entry name" value="Lactamase_B"/>
    <property type="match status" value="1"/>
</dbReference>
<sequence>MLTIEAIPAFDDNYIWCLYHSVSKQALVVDPGEALPVMDFLEQHQLQLSHILITHHHYDHVNGLALLKSHYHAQVYGPHNPNIDGIDHYLNAGDQLQLLGLSFEILAVPGHTLDHIAYFCPELAQQPRLFCGDTLFAGGCGRIFEGDAAMLQNSLAQLAALPPATLVYCAHEYTMANLAFAKALEPNNPQLLARIASDSSKRQAGLPTLPSTIATELASNPFLRCHSPELRQSAQQHSGHNELSEAETFAVIREWKNHF</sequence>
<comment type="catalytic activity">
    <reaction evidence="1 7">
        <text>an S-(2-hydroxyacyl)glutathione + H2O = a 2-hydroxy carboxylate + glutathione + H(+)</text>
        <dbReference type="Rhea" id="RHEA:21864"/>
        <dbReference type="ChEBI" id="CHEBI:15377"/>
        <dbReference type="ChEBI" id="CHEBI:15378"/>
        <dbReference type="ChEBI" id="CHEBI:57925"/>
        <dbReference type="ChEBI" id="CHEBI:58896"/>
        <dbReference type="ChEBI" id="CHEBI:71261"/>
        <dbReference type="EC" id="3.1.2.6"/>
    </reaction>
</comment>
<evidence type="ECO:0000256" key="2">
    <source>
        <dbReference type="ARBA" id="ARBA00004963"/>
    </source>
</evidence>
<protein>
    <recommendedName>
        <fullName evidence="7">Hydroxyacylglutathione hydrolase</fullName>
        <ecNumber evidence="7">3.1.2.6</ecNumber>
    </recommendedName>
    <alternativeName>
        <fullName evidence="7">Glyoxalase II</fullName>
        <shortName evidence="7">Glx II</shortName>
    </alternativeName>
</protein>
<dbReference type="CDD" id="cd07723">
    <property type="entry name" value="hydroxyacylglutathione_hydrolase_MBL-fold"/>
    <property type="match status" value="1"/>
</dbReference>
<dbReference type="InterPro" id="IPR001279">
    <property type="entry name" value="Metallo-B-lactamas"/>
</dbReference>
<feature type="binding site" evidence="7">
    <location>
        <position position="171"/>
    </location>
    <ligand>
        <name>Zn(2+)</name>
        <dbReference type="ChEBI" id="CHEBI:29105"/>
        <label>2</label>
    </ligand>
</feature>